<sequence length="153" mass="16388">MKTRLLTSVFVLALAHSSAHAINAKYAKELERSGCTQVSEAQGCDITKTRAENATAGFVTEAPAESSSAGKQTPYAGHWLAVGPTGGTVANIRINNKEQVWVNNIRVKAKRSDGALVFKHGLVTYTIQGDRRLKGEDTWSDFVAGSNGKILAK</sequence>
<comment type="caution">
    <text evidence="2">The sequence shown here is derived from an EMBL/GenBank/DDBJ whole genome shotgun (WGS) entry which is preliminary data.</text>
</comment>
<dbReference type="EMBL" id="JADJMS010000026">
    <property type="protein sequence ID" value="MBK7415797.1"/>
    <property type="molecule type" value="Genomic_DNA"/>
</dbReference>
<evidence type="ECO:0000313" key="3">
    <source>
        <dbReference type="Proteomes" id="UP000739411"/>
    </source>
</evidence>
<protein>
    <recommendedName>
        <fullName evidence="4">Lipoprotein</fullName>
    </recommendedName>
</protein>
<reference evidence="2 3" key="1">
    <citation type="submission" date="2020-10" db="EMBL/GenBank/DDBJ databases">
        <title>Connecting structure to function with the recovery of over 1000 high-quality activated sludge metagenome-assembled genomes encoding full-length rRNA genes using long-read sequencing.</title>
        <authorList>
            <person name="Singleton C.M."/>
            <person name="Petriglieri F."/>
            <person name="Kristensen J.M."/>
            <person name="Kirkegaard R.H."/>
            <person name="Michaelsen T.Y."/>
            <person name="Andersen M.H."/>
            <person name="Karst S.M."/>
            <person name="Dueholm M.S."/>
            <person name="Nielsen P.H."/>
            <person name="Albertsen M."/>
        </authorList>
    </citation>
    <scope>NUCLEOTIDE SEQUENCE [LARGE SCALE GENOMIC DNA]</scope>
    <source>
        <strain evidence="2">EsbW_18-Q3-R4-48_BATAC.463</strain>
    </source>
</reference>
<accession>A0A935K551</accession>
<keyword evidence="1" id="KW-0732">Signal</keyword>
<feature type="chain" id="PRO_5036952674" description="Lipoprotein" evidence="1">
    <location>
        <begin position="22"/>
        <end position="153"/>
    </location>
</feature>
<evidence type="ECO:0000313" key="2">
    <source>
        <dbReference type="EMBL" id="MBK7415797.1"/>
    </source>
</evidence>
<dbReference type="Proteomes" id="UP000739411">
    <property type="component" value="Unassembled WGS sequence"/>
</dbReference>
<organism evidence="2 3">
    <name type="scientific">Candidatus Dechloromonas phosphorivorans</name>
    <dbReference type="NCBI Taxonomy" id="2899244"/>
    <lineage>
        <taxon>Bacteria</taxon>
        <taxon>Pseudomonadati</taxon>
        <taxon>Pseudomonadota</taxon>
        <taxon>Betaproteobacteria</taxon>
        <taxon>Rhodocyclales</taxon>
        <taxon>Azonexaceae</taxon>
        <taxon>Dechloromonas</taxon>
    </lineage>
</organism>
<feature type="signal peptide" evidence="1">
    <location>
        <begin position="1"/>
        <end position="21"/>
    </location>
</feature>
<evidence type="ECO:0000256" key="1">
    <source>
        <dbReference type="SAM" id="SignalP"/>
    </source>
</evidence>
<gene>
    <name evidence="2" type="ORF">IPJ38_12450</name>
</gene>
<evidence type="ECO:0008006" key="4">
    <source>
        <dbReference type="Google" id="ProtNLM"/>
    </source>
</evidence>
<proteinExistence type="predicted"/>
<dbReference type="AlphaFoldDB" id="A0A935K551"/>
<name>A0A935K551_9RHOO</name>